<evidence type="ECO:0000259" key="3">
    <source>
        <dbReference type="Pfam" id="PF00535"/>
    </source>
</evidence>
<name>A0ABP9HAJ3_9ACTN</name>
<evidence type="ECO:0000313" key="6">
    <source>
        <dbReference type="Proteomes" id="UP001501195"/>
    </source>
</evidence>
<dbReference type="InterPro" id="IPR029063">
    <property type="entry name" value="SAM-dependent_MTases_sf"/>
</dbReference>
<feature type="region of interest" description="Disordered" evidence="2">
    <location>
        <begin position="271"/>
        <end position="308"/>
    </location>
</feature>
<reference evidence="6" key="1">
    <citation type="journal article" date="2019" name="Int. J. Syst. Evol. Microbiol.">
        <title>The Global Catalogue of Microorganisms (GCM) 10K type strain sequencing project: providing services to taxonomists for standard genome sequencing and annotation.</title>
        <authorList>
            <consortium name="The Broad Institute Genomics Platform"/>
            <consortium name="The Broad Institute Genome Sequencing Center for Infectious Disease"/>
            <person name="Wu L."/>
            <person name="Ma J."/>
        </authorList>
    </citation>
    <scope>NUCLEOTIDE SEQUENCE [LARGE SCALE GENOMIC DNA]</scope>
    <source>
        <strain evidence="6">JCM 18126</strain>
    </source>
</reference>
<evidence type="ECO:0008006" key="7">
    <source>
        <dbReference type="Google" id="ProtNLM"/>
    </source>
</evidence>
<proteinExistence type="predicted"/>
<keyword evidence="1" id="KW-0808">Transferase</keyword>
<protein>
    <recommendedName>
        <fullName evidence="7">GT2 family glycosyltransferase</fullName>
    </recommendedName>
</protein>
<evidence type="ECO:0000256" key="2">
    <source>
        <dbReference type="SAM" id="MobiDB-lite"/>
    </source>
</evidence>
<dbReference type="CDD" id="cd04186">
    <property type="entry name" value="GT_2_like_c"/>
    <property type="match status" value="1"/>
</dbReference>
<keyword evidence="6" id="KW-1185">Reference proteome</keyword>
<dbReference type="SUPFAM" id="SSF53448">
    <property type="entry name" value="Nucleotide-diphospho-sugar transferases"/>
    <property type="match status" value="2"/>
</dbReference>
<dbReference type="CDD" id="cd00761">
    <property type="entry name" value="Glyco_tranf_GTA_type"/>
    <property type="match status" value="1"/>
</dbReference>
<dbReference type="Proteomes" id="UP001501195">
    <property type="component" value="Unassembled WGS sequence"/>
</dbReference>
<feature type="domain" description="Galactosyltransferase C-terminal" evidence="4">
    <location>
        <begin position="150"/>
        <end position="197"/>
    </location>
</feature>
<evidence type="ECO:0000313" key="5">
    <source>
        <dbReference type="EMBL" id="GAA4965537.1"/>
    </source>
</evidence>
<dbReference type="InterPro" id="IPR001173">
    <property type="entry name" value="Glyco_trans_2-like"/>
</dbReference>
<comment type="caution">
    <text evidence="5">The sequence shown here is derived from an EMBL/GenBank/DDBJ whole genome shotgun (WGS) entry which is preliminary data.</text>
</comment>
<dbReference type="Pfam" id="PF02709">
    <property type="entry name" value="Glyco_transf_7C"/>
    <property type="match status" value="1"/>
</dbReference>
<dbReference type="CDD" id="cd02440">
    <property type="entry name" value="AdoMet_MTases"/>
    <property type="match status" value="1"/>
</dbReference>
<evidence type="ECO:0000259" key="4">
    <source>
        <dbReference type="Pfam" id="PF02709"/>
    </source>
</evidence>
<dbReference type="Gene3D" id="3.40.50.150">
    <property type="entry name" value="Vaccinia Virus protein VP39"/>
    <property type="match status" value="1"/>
</dbReference>
<dbReference type="PANTHER" id="PTHR43179:SF7">
    <property type="entry name" value="RHAMNOSYLTRANSFERASE WBBL"/>
    <property type="match status" value="1"/>
</dbReference>
<evidence type="ECO:0000256" key="1">
    <source>
        <dbReference type="ARBA" id="ARBA00022679"/>
    </source>
</evidence>
<dbReference type="Pfam" id="PF00535">
    <property type="entry name" value="Glycos_transf_2"/>
    <property type="match status" value="2"/>
</dbReference>
<accession>A0ABP9HAJ3</accession>
<dbReference type="Pfam" id="PF13489">
    <property type="entry name" value="Methyltransf_23"/>
    <property type="match status" value="1"/>
</dbReference>
<sequence length="748" mass="82791">MFNRVDMTLPCLVALADNTPRELFELVVVDNASQDETQAVLGQLAGDVTVITNSANLGFAVACNQGAAAARGEVVVFLNNDVEVAKGWLEPLLGVLDQDPSVGAVGSLLLYPDGRVQHAGVLLAELSSCPLGPIHLHYGGSPDSADVLTRRPYPAVTGALVAVRRAAFEQVGGFDEDYWNGYEDVDLCLALAERGWGVVYEPASVAVHHESQSGPERHVKEDENLRRFVRRWLPRVVPDLLAGPGGGLHPARSSAAAASRWRAGVAEVWKGEPEPVRPGGQAPPAPPRPATPPPAVGRGPSPVAVTDPADLTTHEHAREDAEAVEERRLLDVVRAGRDVCWIEPEDEPDPLVTIRIATFNRGPLVAERAIASALEQTYRNIEVLVVGDACDEATERAVLSVADPRVRFVNLGHRGIYPQDRMAHWRVAGSTPANVALHLARGAWIAPCDDDDELTPDHVEVLLRHAQRHRLEMVWSRASWEAEPGLWVEVGSEPLQEGHISHGSVLYSLGLRFFPYNGAAWKLPEPADWNLWRRMQAAGVRTGFLDQVTYVHYLEAYKRPLSPAPVVRRDEVRLHLGCGTNKLPGWINIDIDPQYQPDLVHDLSLGIPAQDGSVDFIHSEHVFEHLSLEAGIRLMRECRRVLRPGGVVRIAMPDLKYVAERYLDRWRDQAWLRDPGFDWIDTPCRMLNVAMREWGHTYVYDADELRLRLQQSGFTTVRECGRGRSDHPQLQDLETREDSLLVFEAVAT</sequence>
<dbReference type="EMBL" id="BAABIL010000061">
    <property type="protein sequence ID" value="GAA4965537.1"/>
    <property type="molecule type" value="Genomic_DNA"/>
</dbReference>
<dbReference type="SUPFAM" id="SSF53335">
    <property type="entry name" value="S-adenosyl-L-methionine-dependent methyltransferases"/>
    <property type="match status" value="1"/>
</dbReference>
<dbReference type="InterPro" id="IPR027791">
    <property type="entry name" value="Galactosyl_T_C"/>
</dbReference>
<dbReference type="Gene3D" id="3.90.550.10">
    <property type="entry name" value="Spore Coat Polysaccharide Biosynthesis Protein SpsA, Chain A"/>
    <property type="match status" value="2"/>
</dbReference>
<dbReference type="PANTHER" id="PTHR43179">
    <property type="entry name" value="RHAMNOSYLTRANSFERASE WBBL"/>
    <property type="match status" value="1"/>
</dbReference>
<feature type="domain" description="Glycosyltransferase 2-like" evidence="3">
    <location>
        <begin position="354"/>
        <end position="475"/>
    </location>
</feature>
<feature type="compositionally biased region" description="Pro residues" evidence="2">
    <location>
        <begin position="281"/>
        <end position="295"/>
    </location>
</feature>
<dbReference type="InterPro" id="IPR029044">
    <property type="entry name" value="Nucleotide-diphossugar_trans"/>
</dbReference>
<gene>
    <name evidence="5" type="ORF">GCM10023225_05800</name>
</gene>
<feature type="domain" description="Glycosyltransferase 2-like" evidence="3">
    <location>
        <begin position="2"/>
        <end position="121"/>
    </location>
</feature>
<organism evidence="5 6">
    <name type="scientific">Kineococcus glutinatus</name>
    <dbReference type="NCBI Taxonomy" id="1070872"/>
    <lineage>
        <taxon>Bacteria</taxon>
        <taxon>Bacillati</taxon>
        <taxon>Actinomycetota</taxon>
        <taxon>Actinomycetes</taxon>
        <taxon>Kineosporiales</taxon>
        <taxon>Kineosporiaceae</taxon>
        <taxon>Kineococcus</taxon>
    </lineage>
</organism>